<accession>A0A0X8FBJ8</accession>
<dbReference type="UniPathway" id="UPA00219"/>
<organism evidence="21 23">
    <name type="scientific">Aerococcus sanguinicola</name>
    <dbReference type="NCBI Taxonomy" id="119206"/>
    <lineage>
        <taxon>Bacteria</taxon>
        <taxon>Bacillati</taxon>
        <taxon>Bacillota</taxon>
        <taxon>Bacilli</taxon>
        <taxon>Lactobacillales</taxon>
        <taxon>Aerococcaceae</taxon>
        <taxon>Aerococcus</taxon>
    </lineage>
</organism>
<evidence type="ECO:0000256" key="2">
    <source>
        <dbReference type="ARBA" id="ARBA00004496"/>
    </source>
</evidence>
<dbReference type="GO" id="GO:0051301">
    <property type="term" value="P:cell division"/>
    <property type="evidence" value="ECO:0007669"/>
    <property type="project" value="UniProtKB-KW"/>
</dbReference>
<dbReference type="GO" id="GO:0009252">
    <property type="term" value="P:peptidoglycan biosynthetic process"/>
    <property type="evidence" value="ECO:0007669"/>
    <property type="project" value="UniProtKB-UniRule"/>
</dbReference>
<dbReference type="SUPFAM" id="SSF53244">
    <property type="entry name" value="MurD-like peptide ligases, peptide-binding domain"/>
    <property type="match status" value="1"/>
</dbReference>
<dbReference type="PANTHER" id="PTHR43692">
    <property type="entry name" value="UDP-N-ACETYLMURAMOYLALANINE--D-GLUTAMATE LIGASE"/>
    <property type="match status" value="1"/>
</dbReference>
<dbReference type="Gene3D" id="3.40.50.720">
    <property type="entry name" value="NAD(P)-binding Rossmann-like Domain"/>
    <property type="match status" value="1"/>
</dbReference>
<feature type="binding site" evidence="17">
    <location>
        <begin position="124"/>
        <end position="130"/>
    </location>
    <ligand>
        <name>ATP</name>
        <dbReference type="ChEBI" id="CHEBI:30616"/>
    </ligand>
</feature>
<feature type="domain" description="Mur ligase central" evidence="20">
    <location>
        <begin position="122"/>
        <end position="301"/>
    </location>
</feature>
<reference evidence="22 24" key="3">
    <citation type="submission" date="2017-12" db="EMBL/GenBank/DDBJ databases">
        <title>Phylogenetic diversity of female urinary microbiome.</title>
        <authorList>
            <person name="Thomas-White K."/>
            <person name="Wolfe A.J."/>
        </authorList>
    </citation>
    <scope>NUCLEOTIDE SEQUENCE [LARGE SCALE GENOMIC DNA]</scope>
    <source>
        <strain evidence="22 24">UMB0139</strain>
    </source>
</reference>
<evidence type="ECO:0000313" key="24">
    <source>
        <dbReference type="Proteomes" id="UP000234239"/>
    </source>
</evidence>
<keyword evidence="7 17" id="KW-0963">Cytoplasm</keyword>
<protein>
    <recommendedName>
        <fullName evidence="6 17">UDP-N-acetylmuramoylalanine--D-glutamate ligase</fullName>
        <ecNumber evidence="5 17">6.3.2.9</ecNumber>
    </recommendedName>
    <alternativeName>
        <fullName evidence="15 17">D-glutamic acid-adding enzyme</fullName>
    </alternativeName>
    <alternativeName>
        <fullName evidence="14 17">UDP-N-acetylmuramoyl-L-alanyl-D-glutamate synthetase</fullName>
    </alternativeName>
</protein>
<keyword evidence="13 17" id="KW-0961">Cell wall biogenesis/degradation</keyword>
<keyword evidence="12 17" id="KW-0573">Peptidoglycan synthesis</keyword>
<evidence type="ECO:0000256" key="14">
    <source>
        <dbReference type="ARBA" id="ARBA00030398"/>
    </source>
</evidence>
<reference evidence="21 23" key="1">
    <citation type="journal article" date="2016" name="Genome Announc.">
        <title>Complete Genome Sequences of Aerococcus christensenii CCUG 28831T, Aerococcus sanguinicola CCUG 43001T, Aerococcus urinae CCUG 36881T, Aerococcus urinaeequi CCUG 28094T, Aerococcus urinaehominis CCUG 42038 BT, and Aerococcus viridans CCUG 4311T.</title>
        <authorList>
            <person name="Carkaci D."/>
            <person name="Dargis R."/>
            <person name="Nielsen X.C."/>
            <person name="Skovgaard O."/>
            <person name="Fuursted K."/>
            <person name="Christensen J.J."/>
        </authorList>
    </citation>
    <scope>NUCLEOTIDE SEQUENCE [LARGE SCALE GENOMIC DNA]</scope>
    <source>
        <strain evidence="21 23">CCUG43001</strain>
    </source>
</reference>
<evidence type="ECO:0000256" key="5">
    <source>
        <dbReference type="ARBA" id="ARBA00012212"/>
    </source>
</evidence>
<dbReference type="RefSeq" id="WP_067972075.1">
    <property type="nucleotide sequence ID" value="NZ_CAJHKM010000006.1"/>
</dbReference>
<dbReference type="SUPFAM" id="SSF51984">
    <property type="entry name" value="MurCD N-terminal domain"/>
    <property type="match status" value="1"/>
</dbReference>
<dbReference type="InterPro" id="IPR036565">
    <property type="entry name" value="Mur-like_cat_sf"/>
</dbReference>
<dbReference type="Gene3D" id="3.90.190.20">
    <property type="entry name" value="Mur ligase, C-terminal domain"/>
    <property type="match status" value="1"/>
</dbReference>
<evidence type="ECO:0000313" key="23">
    <source>
        <dbReference type="Proteomes" id="UP000069912"/>
    </source>
</evidence>
<name>A0A0X8FBJ8_9LACT</name>
<dbReference type="PANTHER" id="PTHR43692:SF1">
    <property type="entry name" value="UDP-N-ACETYLMURAMOYLALANINE--D-GLUTAMATE LIGASE"/>
    <property type="match status" value="1"/>
</dbReference>
<keyword evidence="17 18" id="KW-0131">Cell cycle</keyword>
<dbReference type="KEGG" id="asan:AWM72_01450"/>
<comment type="subcellular location">
    <subcellularLocation>
        <location evidence="2 17 18">Cytoplasm</location>
    </subcellularLocation>
</comment>
<keyword evidence="8 17" id="KW-0436">Ligase</keyword>
<keyword evidence="17 18" id="KW-0132">Cell division</keyword>
<gene>
    <name evidence="17 21" type="primary">murD</name>
    <name evidence="21" type="ORF">AWM72_01450</name>
    <name evidence="22" type="ORF">CYJ28_07660</name>
</gene>
<keyword evidence="10 17" id="KW-0067">ATP-binding</keyword>
<evidence type="ECO:0000256" key="9">
    <source>
        <dbReference type="ARBA" id="ARBA00022741"/>
    </source>
</evidence>
<evidence type="ECO:0000256" key="12">
    <source>
        <dbReference type="ARBA" id="ARBA00022984"/>
    </source>
</evidence>
<evidence type="ECO:0000256" key="10">
    <source>
        <dbReference type="ARBA" id="ARBA00022840"/>
    </source>
</evidence>
<evidence type="ECO:0000256" key="4">
    <source>
        <dbReference type="ARBA" id="ARBA00010416"/>
    </source>
</evidence>
<dbReference type="NCBIfam" id="TIGR01087">
    <property type="entry name" value="murD"/>
    <property type="match status" value="1"/>
</dbReference>
<feature type="domain" description="Mur ligase C-terminal" evidence="19">
    <location>
        <begin position="323"/>
        <end position="435"/>
    </location>
</feature>
<evidence type="ECO:0000313" key="22">
    <source>
        <dbReference type="EMBL" id="PKZ21769.1"/>
    </source>
</evidence>
<dbReference type="GO" id="GO:0008764">
    <property type="term" value="F:UDP-N-acetylmuramoylalanine-D-glutamate ligase activity"/>
    <property type="evidence" value="ECO:0007669"/>
    <property type="project" value="UniProtKB-UniRule"/>
</dbReference>
<dbReference type="Gene3D" id="3.40.1190.10">
    <property type="entry name" value="Mur-like, catalytic domain"/>
    <property type="match status" value="1"/>
</dbReference>
<dbReference type="InterPro" id="IPR013221">
    <property type="entry name" value="Mur_ligase_cen"/>
</dbReference>
<dbReference type="EC" id="6.3.2.9" evidence="5 17"/>
<sequence length="465" mass="51251">MEERLEINRESLKNKKVLVLGLAMTGMSVVRHLTDLGAFVTVNDIKPLEENKEAQTLIEENVRVIAGSHPVELLEEDFAFMVKNPGIPYSNPMVQAAQAKGLPVYTDIELVGQLTSAEIIGITGSNGKTTTASLTFQILEAATDLPGKNYLAGNIGLAALDVALDAKASDRLVLELSSFQLMGTCSFKPKIAAITNLYPTHLDYHGSIEGYLEAKWQITAQQEASDYLILNADQEVLWDKRHETQAQVIPVSLTGQSREGAWYDRAHQRLMWREEAVVERDQVFIPGDHNVQNALVAMAIAKLLGVSNTAIQAACQSFHGVAHRMQFVLDYQGRRFYNDSKATNNNAAKTALRSFQAPIVWVAGGLDRGLGLEDLKPELGQVKAMVVMGQTADRFAKLAEDMEIPYVHAKNIEEATDLAYAQSQAGDVILLSPACASWDQYLNFEMRGERFVQAAKHLAQSKKDH</sequence>
<dbReference type="InterPro" id="IPR036615">
    <property type="entry name" value="Mur_ligase_C_dom_sf"/>
</dbReference>
<evidence type="ECO:0000256" key="3">
    <source>
        <dbReference type="ARBA" id="ARBA00004752"/>
    </source>
</evidence>
<evidence type="ECO:0000256" key="6">
    <source>
        <dbReference type="ARBA" id="ARBA00015655"/>
    </source>
</evidence>
<dbReference type="Pfam" id="PF21799">
    <property type="entry name" value="MurD-like_N"/>
    <property type="match status" value="1"/>
</dbReference>
<evidence type="ECO:0000256" key="1">
    <source>
        <dbReference type="ARBA" id="ARBA00002734"/>
    </source>
</evidence>
<evidence type="ECO:0000256" key="16">
    <source>
        <dbReference type="ARBA" id="ARBA00047632"/>
    </source>
</evidence>
<evidence type="ECO:0000256" key="11">
    <source>
        <dbReference type="ARBA" id="ARBA00022960"/>
    </source>
</evidence>
<comment type="similarity">
    <text evidence="4 17">Belongs to the MurCDEF family.</text>
</comment>
<dbReference type="EMBL" id="PKGY01000003">
    <property type="protein sequence ID" value="PKZ21769.1"/>
    <property type="molecule type" value="Genomic_DNA"/>
</dbReference>
<dbReference type="Pfam" id="PF08245">
    <property type="entry name" value="Mur_ligase_M"/>
    <property type="match status" value="1"/>
</dbReference>
<reference evidence="23" key="2">
    <citation type="submission" date="2016-01" db="EMBL/GenBank/DDBJ databases">
        <title>Six Aerococcus type strain genome sequencing and assembly using PacBio and Illumina Hiseq.</title>
        <authorList>
            <person name="Carkaci D."/>
            <person name="Dargis R."/>
            <person name="Nielsen X.C."/>
            <person name="Skovgaard O."/>
            <person name="Fuursted K."/>
            <person name="Christensen J.J."/>
        </authorList>
    </citation>
    <scope>NUCLEOTIDE SEQUENCE [LARGE SCALE GENOMIC DNA]</scope>
    <source>
        <strain evidence="23">CCUG43001</strain>
    </source>
</reference>
<dbReference type="Pfam" id="PF02875">
    <property type="entry name" value="Mur_ligase_C"/>
    <property type="match status" value="1"/>
</dbReference>
<dbReference type="InterPro" id="IPR005762">
    <property type="entry name" value="MurD"/>
</dbReference>
<evidence type="ECO:0000313" key="21">
    <source>
        <dbReference type="EMBL" id="AMB93502.1"/>
    </source>
</evidence>
<evidence type="ECO:0000256" key="13">
    <source>
        <dbReference type="ARBA" id="ARBA00023316"/>
    </source>
</evidence>
<comment type="catalytic activity">
    <reaction evidence="16 17 18">
        <text>UDP-N-acetyl-alpha-D-muramoyl-L-alanine + D-glutamate + ATP = UDP-N-acetyl-alpha-D-muramoyl-L-alanyl-D-glutamate + ADP + phosphate + H(+)</text>
        <dbReference type="Rhea" id="RHEA:16429"/>
        <dbReference type="ChEBI" id="CHEBI:15378"/>
        <dbReference type="ChEBI" id="CHEBI:29986"/>
        <dbReference type="ChEBI" id="CHEBI:30616"/>
        <dbReference type="ChEBI" id="CHEBI:43474"/>
        <dbReference type="ChEBI" id="CHEBI:83898"/>
        <dbReference type="ChEBI" id="CHEBI:83900"/>
        <dbReference type="ChEBI" id="CHEBI:456216"/>
        <dbReference type="EC" id="6.3.2.9"/>
    </reaction>
</comment>
<dbReference type="GeneID" id="92902738"/>
<keyword evidence="23" id="KW-1185">Reference proteome</keyword>
<keyword evidence="11 17" id="KW-0133">Cell shape</keyword>
<dbReference type="SUPFAM" id="SSF53623">
    <property type="entry name" value="MurD-like peptide ligases, catalytic domain"/>
    <property type="match status" value="1"/>
</dbReference>
<evidence type="ECO:0000259" key="19">
    <source>
        <dbReference type="Pfam" id="PF02875"/>
    </source>
</evidence>
<dbReference type="GO" id="GO:0008360">
    <property type="term" value="P:regulation of cell shape"/>
    <property type="evidence" value="ECO:0007669"/>
    <property type="project" value="UniProtKB-KW"/>
</dbReference>
<dbReference type="InterPro" id="IPR004101">
    <property type="entry name" value="Mur_ligase_C"/>
</dbReference>
<dbReference type="OrthoDB" id="9809796at2"/>
<dbReference type="AlphaFoldDB" id="A0A0X8FBJ8"/>
<evidence type="ECO:0000256" key="18">
    <source>
        <dbReference type="RuleBase" id="RU003664"/>
    </source>
</evidence>
<dbReference type="EMBL" id="CP014160">
    <property type="protein sequence ID" value="AMB93502.1"/>
    <property type="molecule type" value="Genomic_DNA"/>
</dbReference>
<proteinExistence type="inferred from homology"/>
<comment type="pathway">
    <text evidence="3 17 18">Cell wall biogenesis; peptidoglycan biosynthesis.</text>
</comment>
<dbReference type="GO" id="GO:0005737">
    <property type="term" value="C:cytoplasm"/>
    <property type="evidence" value="ECO:0007669"/>
    <property type="project" value="UniProtKB-SubCell"/>
</dbReference>
<keyword evidence="9 17" id="KW-0547">Nucleotide-binding</keyword>
<comment type="function">
    <text evidence="1 17 18">Cell wall formation. Catalyzes the addition of glutamate to the nucleotide precursor UDP-N-acetylmuramoyl-L-alanine (UMA).</text>
</comment>
<evidence type="ECO:0000259" key="20">
    <source>
        <dbReference type="Pfam" id="PF08245"/>
    </source>
</evidence>
<evidence type="ECO:0000256" key="15">
    <source>
        <dbReference type="ARBA" id="ARBA00032324"/>
    </source>
</evidence>
<evidence type="ECO:0000256" key="17">
    <source>
        <dbReference type="HAMAP-Rule" id="MF_00639"/>
    </source>
</evidence>
<dbReference type="HAMAP" id="MF_00639">
    <property type="entry name" value="MurD"/>
    <property type="match status" value="1"/>
</dbReference>
<dbReference type="GO" id="GO:0005524">
    <property type="term" value="F:ATP binding"/>
    <property type="evidence" value="ECO:0007669"/>
    <property type="project" value="UniProtKB-UniRule"/>
</dbReference>
<evidence type="ECO:0000256" key="7">
    <source>
        <dbReference type="ARBA" id="ARBA00022490"/>
    </source>
</evidence>
<dbReference type="Proteomes" id="UP000069912">
    <property type="component" value="Chromosome"/>
</dbReference>
<dbReference type="GO" id="GO:0071555">
    <property type="term" value="P:cell wall organization"/>
    <property type="evidence" value="ECO:0007669"/>
    <property type="project" value="UniProtKB-KW"/>
</dbReference>
<dbReference type="Proteomes" id="UP000234239">
    <property type="component" value="Unassembled WGS sequence"/>
</dbReference>
<evidence type="ECO:0000256" key="8">
    <source>
        <dbReference type="ARBA" id="ARBA00022598"/>
    </source>
</evidence>